<organism evidence="1 2">
    <name type="scientific">Armillaria borealis</name>
    <dbReference type="NCBI Taxonomy" id="47425"/>
    <lineage>
        <taxon>Eukaryota</taxon>
        <taxon>Fungi</taxon>
        <taxon>Dikarya</taxon>
        <taxon>Basidiomycota</taxon>
        <taxon>Agaricomycotina</taxon>
        <taxon>Agaricomycetes</taxon>
        <taxon>Agaricomycetidae</taxon>
        <taxon>Agaricales</taxon>
        <taxon>Marasmiineae</taxon>
        <taxon>Physalacriaceae</taxon>
        <taxon>Armillaria</taxon>
    </lineage>
</organism>
<dbReference type="Gene3D" id="1.20.930.20">
    <property type="entry name" value="Adaptor protein Cbl, N-terminal domain"/>
    <property type="match status" value="1"/>
</dbReference>
<evidence type="ECO:0000313" key="2">
    <source>
        <dbReference type="Proteomes" id="UP001175226"/>
    </source>
</evidence>
<dbReference type="EMBL" id="JAUEPT010000067">
    <property type="protein sequence ID" value="KAK0434909.1"/>
    <property type="molecule type" value="Genomic_DNA"/>
</dbReference>
<protein>
    <recommendedName>
        <fullName evidence="3">Protein kinase domain-containing protein</fullName>
    </recommendedName>
</protein>
<dbReference type="CDD" id="cd21037">
    <property type="entry name" value="MLKL_NTD"/>
    <property type="match status" value="1"/>
</dbReference>
<evidence type="ECO:0008006" key="3">
    <source>
        <dbReference type="Google" id="ProtNLM"/>
    </source>
</evidence>
<comment type="caution">
    <text evidence="1">The sequence shown here is derived from an EMBL/GenBank/DDBJ whole genome shotgun (WGS) entry which is preliminary data.</text>
</comment>
<sequence>MKKFFTFVGKKGVETAILPLQVLKAVTGLTSVPALGPATDIMLSILDKVYQSQQNTGTALEIANLCLRAHSTLSQHLQSVEITPALLNSIQQFEVDLHNAQETVEKYKQKIWIGRLLYSKSNNDDLQRLEKRVNNTLSLFQIEKLLSLEEINVKIHASVQRLEQNIVGNSASLQRIEQNTAGNNASLQCIEQNIVVLTNRSELAPRPDGASVDIVPRSLLTPCEEITNGPGYSLQTAEMRGKTVAIKVFTGCKAKSMWEVVVKSDSTIMHPNLPHLIATSSPDEQGPLFSVYDLNIQDRVEGAILTWMNQNVDEIMYKCARLVHGISSALINLSEEGHLFGLSAKSFDILWDSRGRVVLSVRPEVVSSSTTLASPEDHTSRLLHMMDDICANIFPSVNGIRYGDDPFPPVDEDRSSATSSSQLWNITSTKRRREIIWHTADVSGSDTNLHETSEQYGSFIYRHMDFRHQVPELHVVDGPAYRQCAGYQREELNLTHHVLYNNVLVRPTPSVDEICVICGKPPIIPPLVRVIGKFVCDFCQDGFSQRQRLREIIKWRCQLCGGVLGSKTSLFHHLRFTCPLREATNSWLCNYRI</sequence>
<dbReference type="AlphaFoldDB" id="A0AA39J3H3"/>
<name>A0AA39J3H3_9AGAR</name>
<accession>A0AA39J3H3</accession>
<dbReference type="InterPro" id="IPR059179">
    <property type="entry name" value="MLKL-like_MCAfunc"/>
</dbReference>
<reference evidence="1" key="1">
    <citation type="submission" date="2023-06" db="EMBL/GenBank/DDBJ databases">
        <authorList>
            <consortium name="Lawrence Berkeley National Laboratory"/>
            <person name="Ahrendt S."/>
            <person name="Sahu N."/>
            <person name="Indic B."/>
            <person name="Wong-Bajracharya J."/>
            <person name="Merenyi Z."/>
            <person name="Ke H.-M."/>
            <person name="Monk M."/>
            <person name="Kocsube S."/>
            <person name="Drula E."/>
            <person name="Lipzen A."/>
            <person name="Balint B."/>
            <person name="Henrissat B."/>
            <person name="Andreopoulos B."/>
            <person name="Martin F.M."/>
            <person name="Harder C.B."/>
            <person name="Rigling D."/>
            <person name="Ford K.L."/>
            <person name="Foster G.D."/>
            <person name="Pangilinan J."/>
            <person name="Papanicolaou A."/>
            <person name="Barry K."/>
            <person name="LaButti K."/>
            <person name="Viragh M."/>
            <person name="Koriabine M."/>
            <person name="Yan M."/>
            <person name="Riley R."/>
            <person name="Champramary S."/>
            <person name="Plett K.L."/>
            <person name="Tsai I.J."/>
            <person name="Slot J."/>
            <person name="Sipos G."/>
            <person name="Plett J."/>
            <person name="Nagy L.G."/>
            <person name="Grigoriev I.V."/>
        </authorList>
    </citation>
    <scope>NUCLEOTIDE SEQUENCE</scope>
    <source>
        <strain evidence="1">FPL87.14</strain>
    </source>
</reference>
<dbReference type="GO" id="GO:0007166">
    <property type="term" value="P:cell surface receptor signaling pathway"/>
    <property type="evidence" value="ECO:0007669"/>
    <property type="project" value="InterPro"/>
</dbReference>
<keyword evidence="2" id="KW-1185">Reference proteome</keyword>
<proteinExistence type="predicted"/>
<dbReference type="Proteomes" id="UP001175226">
    <property type="component" value="Unassembled WGS sequence"/>
</dbReference>
<evidence type="ECO:0000313" key="1">
    <source>
        <dbReference type="EMBL" id="KAK0434909.1"/>
    </source>
</evidence>
<dbReference type="InterPro" id="IPR036537">
    <property type="entry name" value="Adaptor_Cbl_N_dom_sf"/>
</dbReference>
<gene>
    <name evidence="1" type="ORF">EV421DRAFT_1838060</name>
</gene>